<dbReference type="EMBL" id="VDFR01000018">
    <property type="protein sequence ID" value="TNC50291.1"/>
    <property type="molecule type" value="Genomic_DNA"/>
</dbReference>
<gene>
    <name evidence="3" type="ORF">FHE65_04285</name>
    <name evidence="2" type="ORF">FHE65_09475</name>
</gene>
<organism evidence="3 4">
    <name type="scientific">Mumia zhuanghuii</name>
    <dbReference type="NCBI Taxonomy" id="2585211"/>
    <lineage>
        <taxon>Bacteria</taxon>
        <taxon>Bacillati</taxon>
        <taxon>Actinomycetota</taxon>
        <taxon>Actinomycetes</taxon>
        <taxon>Propionibacteriales</taxon>
        <taxon>Nocardioidaceae</taxon>
        <taxon>Mumia</taxon>
    </lineage>
</organism>
<accession>A0A5C4N096</accession>
<keyword evidence="1" id="KW-0472">Membrane</keyword>
<protein>
    <submittedName>
        <fullName evidence="3">Uncharacterized protein</fullName>
    </submittedName>
</protein>
<dbReference type="Proteomes" id="UP000306740">
    <property type="component" value="Unassembled WGS sequence"/>
</dbReference>
<comment type="caution">
    <text evidence="3">The sequence shown here is derived from an EMBL/GenBank/DDBJ whole genome shotgun (WGS) entry which is preliminary data.</text>
</comment>
<feature type="transmembrane region" description="Helical" evidence="1">
    <location>
        <begin position="33"/>
        <end position="57"/>
    </location>
</feature>
<evidence type="ECO:0000313" key="3">
    <source>
        <dbReference type="EMBL" id="TNC50291.1"/>
    </source>
</evidence>
<name>A0A5C4N096_9ACTN</name>
<reference evidence="3 4" key="1">
    <citation type="submission" date="2019-05" db="EMBL/GenBank/DDBJ databases">
        <title>Mumia sp. nov., isolated from the intestinal contents of plateau pika (Ochotona curzoniae) in the Qinghai-Tibet plateau of China.</title>
        <authorList>
            <person name="Tian Z."/>
        </authorList>
    </citation>
    <scope>NUCLEOTIDE SEQUENCE [LARGE SCALE GENOMIC DNA]</scope>
    <source>
        <strain evidence="4">527</strain>
        <strain evidence="3">Z527</strain>
    </source>
</reference>
<proteinExistence type="predicted"/>
<sequence>MDISLVALIAVVLFLVVLAAGRAQISKGANAHVANGAVLLALGLVLGVFALGVVVSLDTW</sequence>
<evidence type="ECO:0000313" key="2">
    <source>
        <dbReference type="EMBL" id="TNC47535.1"/>
    </source>
</evidence>
<evidence type="ECO:0000256" key="1">
    <source>
        <dbReference type="SAM" id="Phobius"/>
    </source>
</evidence>
<dbReference type="EMBL" id="VDFR01000044">
    <property type="protein sequence ID" value="TNC47535.1"/>
    <property type="molecule type" value="Genomic_DNA"/>
</dbReference>
<keyword evidence="1" id="KW-1133">Transmembrane helix</keyword>
<dbReference type="AlphaFoldDB" id="A0A5C4N096"/>
<dbReference type="RefSeq" id="WP_139105353.1">
    <property type="nucleotide sequence ID" value="NZ_VDFR01000018.1"/>
</dbReference>
<evidence type="ECO:0000313" key="4">
    <source>
        <dbReference type="Proteomes" id="UP000306740"/>
    </source>
</evidence>
<keyword evidence="1" id="KW-0812">Transmembrane</keyword>